<proteinExistence type="predicted"/>
<accession>A0ACC2PEH7</accession>
<evidence type="ECO:0000313" key="1">
    <source>
        <dbReference type="EMBL" id="KAJ8681872.1"/>
    </source>
</evidence>
<keyword evidence="2" id="KW-1185">Reference proteome</keyword>
<reference evidence="1" key="1">
    <citation type="submission" date="2023-04" db="EMBL/GenBank/DDBJ databases">
        <title>A chromosome-level genome assembly of the parasitoid wasp Eretmocerus hayati.</title>
        <authorList>
            <person name="Zhong Y."/>
            <person name="Liu S."/>
            <person name="Liu Y."/>
        </authorList>
    </citation>
    <scope>NUCLEOTIDE SEQUENCE</scope>
    <source>
        <strain evidence="1">ZJU_SS_LIU_2023</strain>
    </source>
</reference>
<comment type="caution">
    <text evidence="1">The sequence shown here is derived from an EMBL/GenBank/DDBJ whole genome shotgun (WGS) entry which is preliminary data.</text>
</comment>
<dbReference type="Proteomes" id="UP001239111">
    <property type="component" value="Chromosome 1"/>
</dbReference>
<sequence>MGISNIEIFLDELRSERDIWQLTRLPIVLHLERSKGHTRPQWHCPGILIPCHRKHQDPSSPYRARIHPTITAHSSGEWPRLTNRTHWLVSVLLSPENVLLWSSCLQRELPTGKRMRNQKSEEGIGIIKHGDLRGIQRIFGL</sequence>
<evidence type="ECO:0000313" key="2">
    <source>
        <dbReference type="Proteomes" id="UP001239111"/>
    </source>
</evidence>
<protein>
    <submittedName>
        <fullName evidence="1">Uncharacterized protein</fullName>
    </submittedName>
</protein>
<name>A0ACC2PEH7_9HYME</name>
<gene>
    <name evidence="1" type="ORF">QAD02_017664</name>
</gene>
<organism evidence="1 2">
    <name type="scientific">Eretmocerus hayati</name>
    <dbReference type="NCBI Taxonomy" id="131215"/>
    <lineage>
        <taxon>Eukaryota</taxon>
        <taxon>Metazoa</taxon>
        <taxon>Ecdysozoa</taxon>
        <taxon>Arthropoda</taxon>
        <taxon>Hexapoda</taxon>
        <taxon>Insecta</taxon>
        <taxon>Pterygota</taxon>
        <taxon>Neoptera</taxon>
        <taxon>Endopterygota</taxon>
        <taxon>Hymenoptera</taxon>
        <taxon>Apocrita</taxon>
        <taxon>Proctotrupomorpha</taxon>
        <taxon>Chalcidoidea</taxon>
        <taxon>Aphelinidae</taxon>
        <taxon>Aphelininae</taxon>
        <taxon>Eretmocerus</taxon>
    </lineage>
</organism>
<dbReference type="EMBL" id="CM056741">
    <property type="protein sequence ID" value="KAJ8681872.1"/>
    <property type="molecule type" value="Genomic_DNA"/>
</dbReference>